<feature type="transmembrane region" description="Helical" evidence="8">
    <location>
        <begin position="12"/>
        <end position="30"/>
    </location>
</feature>
<dbReference type="PROSITE" id="PS50283">
    <property type="entry name" value="NA_SOLUT_SYMP_3"/>
    <property type="match status" value="1"/>
</dbReference>
<accession>A0A562WUN8</accession>
<evidence type="ECO:0000256" key="6">
    <source>
        <dbReference type="ARBA" id="ARBA00023136"/>
    </source>
</evidence>
<organism evidence="9 10">
    <name type="scientific">Geobacter argillaceus</name>
    <dbReference type="NCBI Taxonomy" id="345631"/>
    <lineage>
        <taxon>Bacteria</taxon>
        <taxon>Pseudomonadati</taxon>
        <taxon>Thermodesulfobacteriota</taxon>
        <taxon>Desulfuromonadia</taxon>
        <taxon>Geobacterales</taxon>
        <taxon>Geobacteraceae</taxon>
        <taxon>Geobacter</taxon>
    </lineage>
</organism>
<feature type="transmembrane region" description="Helical" evidence="8">
    <location>
        <begin position="188"/>
        <end position="210"/>
    </location>
</feature>
<feature type="transmembrane region" description="Helical" evidence="8">
    <location>
        <begin position="467"/>
        <end position="491"/>
    </location>
</feature>
<feature type="transmembrane region" description="Helical" evidence="8">
    <location>
        <begin position="413"/>
        <end position="433"/>
    </location>
</feature>
<keyword evidence="10" id="KW-1185">Reference proteome</keyword>
<evidence type="ECO:0000256" key="2">
    <source>
        <dbReference type="ARBA" id="ARBA00006434"/>
    </source>
</evidence>
<evidence type="ECO:0000256" key="8">
    <source>
        <dbReference type="SAM" id="Phobius"/>
    </source>
</evidence>
<dbReference type="GO" id="GO:0005886">
    <property type="term" value="C:plasma membrane"/>
    <property type="evidence" value="ECO:0007669"/>
    <property type="project" value="TreeGrafter"/>
</dbReference>
<dbReference type="Pfam" id="PF00474">
    <property type="entry name" value="SSF"/>
    <property type="match status" value="1"/>
</dbReference>
<dbReference type="OrthoDB" id="9764416at2"/>
<dbReference type="InterPro" id="IPR038377">
    <property type="entry name" value="Na/Glc_symporter_sf"/>
</dbReference>
<feature type="transmembrane region" description="Helical" evidence="8">
    <location>
        <begin position="274"/>
        <end position="292"/>
    </location>
</feature>
<feature type="transmembrane region" description="Helical" evidence="8">
    <location>
        <begin position="125"/>
        <end position="149"/>
    </location>
</feature>
<dbReference type="PANTHER" id="PTHR48086">
    <property type="entry name" value="SODIUM/PROLINE SYMPORTER-RELATED"/>
    <property type="match status" value="1"/>
</dbReference>
<feature type="transmembrane region" description="Helical" evidence="8">
    <location>
        <begin position="241"/>
        <end position="262"/>
    </location>
</feature>
<dbReference type="NCBIfam" id="TIGR03648">
    <property type="entry name" value="Na_symport_lg"/>
    <property type="match status" value="1"/>
</dbReference>
<dbReference type="CDD" id="cd11480">
    <property type="entry name" value="SLC5sbd_u4"/>
    <property type="match status" value="1"/>
</dbReference>
<evidence type="ECO:0000256" key="7">
    <source>
        <dbReference type="RuleBase" id="RU362091"/>
    </source>
</evidence>
<feature type="transmembrane region" description="Helical" evidence="8">
    <location>
        <begin position="51"/>
        <end position="73"/>
    </location>
</feature>
<keyword evidence="3" id="KW-0813">Transport</keyword>
<dbReference type="InterPro" id="IPR019899">
    <property type="entry name" value="Na/solute_symporter_VC_2705"/>
</dbReference>
<feature type="transmembrane region" description="Helical" evidence="8">
    <location>
        <begin position="161"/>
        <end position="181"/>
    </location>
</feature>
<keyword evidence="4 8" id="KW-0812">Transmembrane</keyword>
<gene>
    <name evidence="9" type="ORF">JN12_00051</name>
</gene>
<dbReference type="AlphaFoldDB" id="A0A562WUN8"/>
<evidence type="ECO:0000256" key="3">
    <source>
        <dbReference type="ARBA" id="ARBA00022448"/>
    </source>
</evidence>
<dbReference type="Gene3D" id="1.20.1730.10">
    <property type="entry name" value="Sodium/glucose cotransporter"/>
    <property type="match status" value="1"/>
</dbReference>
<keyword evidence="6 8" id="KW-0472">Membrane</keyword>
<name>A0A562WUN8_9BACT</name>
<dbReference type="InterPro" id="IPR050277">
    <property type="entry name" value="Sodium:Solute_Symporter"/>
</dbReference>
<dbReference type="GO" id="GO:0022857">
    <property type="term" value="F:transmembrane transporter activity"/>
    <property type="evidence" value="ECO:0007669"/>
    <property type="project" value="InterPro"/>
</dbReference>
<evidence type="ECO:0000313" key="9">
    <source>
        <dbReference type="EMBL" id="TWJ33379.1"/>
    </source>
</evidence>
<feature type="transmembrane region" description="Helical" evidence="8">
    <location>
        <begin position="334"/>
        <end position="363"/>
    </location>
</feature>
<feature type="transmembrane region" description="Helical" evidence="8">
    <location>
        <begin position="383"/>
        <end position="401"/>
    </location>
</feature>
<feature type="transmembrane region" description="Helical" evidence="8">
    <location>
        <begin position="440"/>
        <end position="461"/>
    </location>
</feature>
<dbReference type="InterPro" id="IPR001734">
    <property type="entry name" value="Na/solute_symporter"/>
</dbReference>
<protein>
    <submittedName>
        <fullName evidence="9">Cation/acetate symporter</fullName>
    </submittedName>
</protein>
<reference evidence="9 10" key="1">
    <citation type="submission" date="2019-07" db="EMBL/GenBank/DDBJ databases">
        <title>Genomic Encyclopedia of Archaeal and Bacterial Type Strains, Phase II (KMG-II): from individual species to whole genera.</title>
        <authorList>
            <person name="Goeker M."/>
        </authorList>
    </citation>
    <scope>NUCLEOTIDE SEQUENCE [LARGE SCALE GENOMIC DNA]</scope>
    <source>
        <strain evidence="9 10">ATCC BAA-1139</strain>
    </source>
</reference>
<sequence>MTSMRLAEQSVWPIIIVCLVLLSFVVVGLISKARETSEYGFSGRYTGRIGGGAAIASNWMSAASFLGLAGVIYLYGYAALAYVIGWTGGYILLLVLLAGPLRRFGKYTAPDFVGERYASTTARRLSAYISIAIALIYSVAQFKGIGILFSWLLGISYNNGVMLGTGALMSYIVLSGMLGVSRTQQLQYTVLIVSFILPLMVLAYKLGYFWPLPQFGYGVALTELQRNYAIDLAAPFVHGSLFQWIALCFSLMVGTAGLPHVLSRFYTVPNIRDARWSVAWGLFFIALIYWSAPAYAVFGKLLEARQGILLPPAANRAMADIVVLKTAVLGGLPIWLIGILAAGAVSAAFFTVAGLLMTGAVSISYDIYYRLINPRASEGKRMAVAKAGTLGLALVVMVAALRHPGLIAETTAVAFALAGNTIFPAFLLGIWWGRANRQGAIAGMAAGSLITFSAPLFGSYLPLVATLFPLTSSAFCGAPLVILIMVAVSLATPPPPAEIREFLAREVHGNHN</sequence>
<comment type="similarity">
    <text evidence="2 7">Belongs to the sodium:solute symporter (SSF) (TC 2.A.21) family.</text>
</comment>
<dbReference type="RefSeq" id="WP_145016904.1">
    <property type="nucleotide sequence ID" value="NZ_VLLN01000001.1"/>
</dbReference>
<proteinExistence type="inferred from homology"/>
<keyword evidence="5 8" id="KW-1133">Transmembrane helix</keyword>
<evidence type="ECO:0000256" key="4">
    <source>
        <dbReference type="ARBA" id="ARBA00022692"/>
    </source>
</evidence>
<evidence type="ECO:0000256" key="5">
    <source>
        <dbReference type="ARBA" id="ARBA00022989"/>
    </source>
</evidence>
<dbReference type="PANTHER" id="PTHR48086:SF5">
    <property type="entry name" value="NA(+):SOLUTE SYMPORTER (SSF FAMILY)"/>
    <property type="match status" value="1"/>
</dbReference>
<comment type="subcellular location">
    <subcellularLocation>
        <location evidence="1">Membrane</location>
        <topology evidence="1">Multi-pass membrane protein</topology>
    </subcellularLocation>
</comment>
<comment type="caution">
    <text evidence="9">The sequence shown here is derived from an EMBL/GenBank/DDBJ whole genome shotgun (WGS) entry which is preliminary data.</text>
</comment>
<dbReference type="Proteomes" id="UP000319449">
    <property type="component" value="Unassembled WGS sequence"/>
</dbReference>
<evidence type="ECO:0000313" key="10">
    <source>
        <dbReference type="Proteomes" id="UP000319449"/>
    </source>
</evidence>
<evidence type="ECO:0000256" key="1">
    <source>
        <dbReference type="ARBA" id="ARBA00004141"/>
    </source>
</evidence>
<dbReference type="EMBL" id="VLLN01000001">
    <property type="protein sequence ID" value="TWJ33379.1"/>
    <property type="molecule type" value="Genomic_DNA"/>
</dbReference>
<feature type="transmembrane region" description="Helical" evidence="8">
    <location>
        <begin position="79"/>
        <end position="98"/>
    </location>
</feature>